<reference evidence="1 2" key="1">
    <citation type="submission" date="2018-06" db="EMBL/GenBank/DDBJ databases">
        <authorList>
            <consortium name="Pathogen Informatics"/>
            <person name="Doyle S."/>
        </authorList>
    </citation>
    <scope>NUCLEOTIDE SEQUENCE [LARGE SCALE GENOMIC DNA]</scope>
    <source>
        <strain evidence="1 2">NCTC12858</strain>
    </source>
</reference>
<dbReference type="eggNOG" id="COG1589">
    <property type="taxonomic scope" value="Bacteria"/>
</dbReference>
<evidence type="ECO:0000313" key="2">
    <source>
        <dbReference type="Proteomes" id="UP000249300"/>
    </source>
</evidence>
<dbReference type="EMBL" id="LS483447">
    <property type="protein sequence ID" value="SQH72915.1"/>
    <property type="molecule type" value="Genomic_DNA"/>
</dbReference>
<accession>A0A0A2FJT2</accession>
<name>A0A0A2FJT2_9PORP</name>
<gene>
    <name evidence="1" type="ORF">NCTC12858_00750</name>
</gene>
<dbReference type="KEGG" id="pcre:NCTC12858_00750"/>
<evidence type="ECO:0008006" key="3">
    <source>
        <dbReference type="Google" id="ProtNLM"/>
    </source>
</evidence>
<evidence type="ECO:0000313" key="1">
    <source>
        <dbReference type="EMBL" id="SQH72915.1"/>
    </source>
</evidence>
<protein>
    <recommendedName>
        <fullName evidence="3">Cell division protein FtsQ</fullName>
    </recommendedName>
</protein>
<dbReference type="STRING" id="393921.HQ45_00805"/>
<dbReference type="OrthoDB" id="1466667at2"/>
<dbReference type="RefSeq" id="WP_036887252.1">
    <property type="nucleotide sequence ID" value="NZ_JQJB01000001.1"/>
</dbReference>
<dbReference type="AlphaFoldDB" id="A0A0A2FJT2"/>
<proteinExistence type="predicted"/>
<organism evidence="1 2">
    <name type="scientific">Porphyromonas crevioricanis</name>
    <dbReference type="NCBI Taxonomy" id="393921"/>
    <lineage>
        <taxon>Bacteria</taxon>
        <taxon>Pseudomonadati</taxon>
        <taxon>Bacteroidota</taxon>
        <taxon>Bacteroidia</taxon>
        <taxon>Bacteroidales</taxon>
        <taxon>Porphyromonadaceae</taxon>
        <taxon>Porphyromonas</taxon>
    </lineage>
</organism>
<sequence length="263" mass="30045">MMEKILKRIFALALLIYIGWAVVYFSSKDNLYRSDRDVCRDLKIKLIDEEGDVRMTEQDVLRELKRLKCYPVGQAVDSISLPEIESRLKGTGLFKEAQAYLSPSFRLHLKLVCNEPYFFVQLSDNRSFHVTKERQIVPVSIDYSLPLLVVSGQVDSLAAVTGLFDLVNEIEQNQTWKNLFSQVYVRPDGDVCLLSRIADMEIILGKTPNWRDKLDKLEVFINQVIPRTGWDAYSTINLKFAGQIVAKQRPAESHVQTSATPSV</sequence>
<dbReference type="Proteomes" id="UP000249300">
    <property type="component" value="Chromosome 1"/>
</dbReference>
<keyword evidence="2" id="KW-1185">Reference proteome</keyword>